<dbReference type="CDD" id="cd01948">
    <property type="entry name" value="EAL"/>
    <property type="match status" value="1"/>
</dbReference>
<dbReference type="AlphaFoldDB" id="A0A1W1WCF3"/>
<dbReference type="EMBL" id="FWWY01000001">
    <property type="protein sequence ID" value="SMC03862.1"/>
    <property type="molecule type" value="Genomic_DNA"/>
</dbReference>
<dbReference type="Pfam" id="PF00563">
    <property type="entry name" value="EAL"/>
    <property type="match status" value="1"/>
</dbReference>
<evidence type="ECO:0000313" key="3">
    <source>
        <dbReference type="Proteomes" id="UP000192660"/>
    </source>
</evidence>
<evidence type="ECO:0000313" key="2">
    <source>
        <dbReference type="EMBL" id="SMC03862.1"/>
    </source>
</evidence>
<reference evidence="3" key="1">
    <citation type="submission" date="2017-04" db="EMBL/GenBank/DDBJ databases">
        <authorList>
            <person name="Varghese N."/>
            <person name="Submissions S."/>
        </authorList>
    </citation>
    <scope>NUCLEOTIDE SEQUENCE [LARGE SCALE GENOMIC DNA]</scope>
    <source>
        <strain evidence="3">DSM 9293</strain>
    </source>
</reference>
<dbReference type="PROSITE" id="PS50883">
    <property type="entry name" value="EAL"/>
    <property type="match status" value="1"/>
</dbReference>
<dbReference type="Proteomes" id="UP000192660">
    <property type="component" value="Unassembled WGS sequence"/>
</dbReference>
<dbReference type="InterPro" id="IPR035919">
    <property type="entry name" value="EAL_sf"/>
</dbReference>
<keyword evidence="3" id="KW-1185">Reference proteome</keyword>
<dbReference type="PANTHER" id="PTHR33121">
    <property type="entry name" value="CYCLIC DI-GMP PHOSPHODIESTERASE PDEF"/>
    <property type="match status" value="1"/>
</dbReference>
<protein>
    <submittedName>
        <fullName evidence="2">EAL domain, c-di-GMP-specific phosphodiesterase class I (Or its enzymatically inactive variant)</fullName>
    </submittedName>
</protein>
<dbReference type="Gene3D" id="3.20.20.450">
    <property type="entry name" value="EAL domain"/>
    <property type="match status" value="1"/>
</dbReference>
<evidence type="ECO:0000259" key="1">
    <source>
        <dbReference type="PROSITE" id="PS50883"/>
    </source>
</evidence>
<dbReference type="SMART" id="SM00052">
    <property type="entry name" value="EAL"/>
    <property type="match status" value="1"/>
</dbReference>
<feature type="domain" description="EAL" evidence="1">
    <location>
        <begin position="5"/>
        <end position="236"/>
    </location>
</feature>
<sequence length="236" mass="25952">MMIEHVNWRTALVAAIEERQIQPVFQPIWTVDGTFLGFEALTRFPNGSPPDRVWALAEEQGLVEQLDAVALTAAIQDAATLPGKLFLNIGAPYLSWVMRWKHGIDPARIIWEITETYPLTTDAVTIVGRLKDCGYAFALDDAGTGYATPHQLYALQPQVVKLSLNMVHQWHRGHVQSLQSWVRAAHSIGATVVAEGVEDRAWLSTLAAEGVDAVQGYAMGKPQPAATWQDASLIDV</sequence>
<accession>A0A1W1WCF3</accession>
<dbReference type="GO" id="GO:0071111">
    <property type="term" value="F:cyclic-guanylate-specific phosphodiesterase activity"/>
    <property type="evidence" value="ECO:0007669"/>
    <property type="project" value="InterPro"/>
</dbReference>
<dbReference type="InterPro" id="IPR050706">
    <property type="entry name" value="Cyclic-di-GMP_PDE-like"/>
</dbReference>
<dbReference type="InterPro" id="IPR001633">
    <property type="entry name" value="EAL_dom"/>
</dbReference>
<dbReference type="PANTHER" id="PTHR33121:SF70">
    <property type="entry name" value="SIGNALING PROTEIN YKOW"/>
    <property type="match status" value="1"/>
</dbReference>
<proteinExistence type="predicted"/>
<gene>
    <name evidence="2" type="ORF">SAMN00768000_1316</name>
</gene>
<name>A0A1W1WCF3_SULTA</name>
<dbReference type="SUPFAM" id="SSF141868">
    <property type="entry name" value="EAL domain-like"/>
    <property type="match status" value="1"/>
</dbReference>
<organism evidence="2 3">
    <name type="scientific">Sulfobacillus thermosulfidooxidans (strain DSM 9293 / VKM B-1269 / AT-1)</name>
    <dbReference type="NCBI Taxonomy" id="929705"/>
    <lineage>
        <taxon>Bacteria</taxon>
        <taxon>Bacillati</taxon>
        <taxon>Bacillota</taxon>
        <taxon>Clostridia</taxon>
        <taxon>Eubacteriales</taxon>
        <taxon>Clostridiales Family XVII. Incertae Sedis</taxon>
        <taxon>Sulfobacillus</taxon>
    </lineage>
</organism>
<dbReference type="RefSeq" id="WP_176213175.1">
    <property type="nucleotide sequence ID" value="NZ_FWWY01000001.1"/>
</dbReference>